<evidence type="ECO:0000256" key="3">
    <source>
        <dbReference type="ARBA" id="ARBA00023027"/>
    </source>
</evidence>
<comment type="caution">
    <text evidence="5">The sequence shown here is derived from an EMBL/GenBank/DDBJ whole genome shotgun (WGS) entry which is preliminary data.</text>
</comment>
<dbReference type="NCBIfam" id="NF005559">
    <property type="entry name" value="PRK07231.1"/>
    <property type="match status" value="1"/>
</dbReference>
<keyword evidence="4" id="KW-0443">Lipid metabolism</keyword>
<dbReference type="PRINTS" id="PR00080">
    <property type="entry name" value="SDRFAMILY"/>
</dbReference>
<name>A0A9D4XRD5_PEA</name>
<proteinExistence type="inferred from homology"/>
<evidence type="ECO:0000256" key="2">
    <source>
        <dbReference type="ARBA" id="ARBA00023002"/>
    </source>
</evidence>
<dbReference type="Gramene" id="Psat03G0107200-T1">
    <property type="protein sequence ID" value="KAI5425127.1"/>
    <property type="gene ID" value="KIW84_031072"/>
</dbReference>
<organism evidence="5 6">
    <name type="scientific">Pisum sativum</name>
    <name type="common">Garden pea</name>
    <name type="synonym">Lathyrus oleraceus</name>
    <dbReference type="NCBI Taxonomy" id="3888"/>
    <lineage>
        <taxon>Eukaryota</taxon>
        <taxon>Viridiplantae</taxon>
        <taxon>Streptophyta</taxon>
        <taxon>Embryophyta</taxon>
        <taxon>Tracheophyta</taxon>
        <taxon>Spermatophyta</taxon>
        <taxon>Magnoliopsida</taxon>
        <taxon>eudicotyledons</taxon>
        <taxon>Gunneridae</taxon>
        <taxon>Pentapetalae</taxon>
        <taxon>rosids</taxon>
        <taxon>fabids</taxon>
        <taxon>Fabales</taxon>
        <taxon>Fabaceae</taxon>
        <taxon>Papilionoideae</taxon>
        <taxon>50 kb inversion clade</taxon>
        <taxon>NPAAA clade</taxon>
        <taxon>Hologalegina</taxon>
        <taxon>IRL clade</taxon>
        <taxon>Fabeae</taxon>
        <taxon>Lathyrus</taxon>
    </lineage>
</organism>
<dbReference type="FunFam" id="3.40.50.720:FF:000084">
    <property type="entry name" value="Short-chain dehydrogenase reductase"/>
    <property type="match status" value="1"/>
</dbReference>
<dbReference type="Pfam" id="PF13561">
    <property type="entry name" value="adh_short_C2"/>
    <property type="match status" value="1"/>
</dbReference>
<keyword evidence="6" id="KW-1185">Reference proteome</keyword>
<evidence type="ECO:0000256" key="1">
    <source>
        <dbReference type="ARBA" id="ARBA00006484"/>
    </source>
</evidence>
<dbReference type="InterPro" id="IPR036291">
    <property type="entry name" value="NAD(P)-bd_dom_sf"/>
</dbReference>
<dbReference type="PRINTS" id="PR00081">
    <property type="entry name" value="GDHRDH"/>
</dbReference>
<evidence type="ECO:0000313" key="6">
    <source>
        <dbReference type="Proteomes" id="UP001058974"/>
    </source>
</evidence>
<protein>
    <submittedName>
        <fullName evidence="5">Uncharacterized protein</fullName>
    </submittedName>
</protein>
<dbReference type="InterPro" id="IPR002347">
    <property type="entry name" value="SDR_fam"/>
</dbReference>
<dbReference type="GO" id="GO:0006629">
    <property type="term" value="P:lipid metabolic process"/>
    <property type="evidence" value="ECO:0007669"/>
    <property type="project" value="UniProtKB-KW"/>
</dbReference>
<dbReference type="SUPFAM" id="SSF51735">
    <property type="entry name" value="NAD(P)-binding Rossmann-fold domains"/>
    <property type="match status" value="1"/>
</dbReference>
<accession>A0A9D4XRD5</accession>
<dbReference type="InterPro" id="IPR020904">
    <property type="entry name" value="Sc_DH/Rdtase_CS"/>
</dbReference>
<evidence type="ECO:0000313" key="5">
    <source>
        <dbReference type="EMBL" id="KAI5425127.1"/>
    </source>
</evidence>
<keyword evidence="2" id="KW-0560">Oxidoreductase</keyword>
<dbReference type="EMBL" id="JAMSHJ010000003">
    <property type="protein sequence ID" value="KAI5425127.1"/>
    <property type="molecule type" value="Genomic_DNA"/>
</dbReference>
<dbReference type="Gene3D" id="3.40.50.720">
    <property type="entry name" value="NAD(P)-binding Rossmann-like Domain"/>
    <property type="match status" value="1"/>
</dbReference>
<dbReference type="AlphaFoldDB" id="A0A9D4XRD5"/>
<dbReference type="GO" id="GO:0016491">
    <property type="term" value="F:oxidoreductase activity"/>
    <property type="evidence" value="ECO:0007669"/>
    <property type="project" value="UniProtKB-KW"/>
</dbReference>
<evidence type="ECO:0000256" key="4">
    <source>
        <dbReference type="ARBA" id="ARBA00023098"/>
    </source>
</evidence>
<keyword evidence="3" id="KW-0520">NAD</keyword>
<dbReference type="PANTHER" id="PTHR43180:SF28">
    <property type="entry name" value="NAD(P)-BINDING ROSSMANN-FOLD SUPERFAMILY PROTEIN"/>
    <property type="match status" value="1"/>
</dbReference>
<dbReference type="PROSITE" id="PS00061">
    <property type="entry name" value="ADH_SHORT"/>
    <property type="match status" value="1"/>
</dbReference>
<reference evidence="5 6" key="1">
    <citation type="journal article" date="2022" name="Nat. Genet.">
        <title>Improved pea reference genome and pan-genome highlight genomic features and evolutionary characteristics.</title>
        <authorList>
            <person name="Yang T."/>
            <person name="Liu R."/>
            <person name="Luo Y."/>
            <person name="Hu S."/>
            <person name="Wang D."/>
            <person name="Wang C."/>
            <person name="Pandey M.K."/>
            <person name="Ge S."/>
            <person name="Xu Q."/>
            <person name="Li N."/>
            <person name="Li G."/>
            <person name="Huang Y."/>
            <person name="Saxena R.K."/>
            <person name="Ji Y."/>
            <person name="Li M."/>
            <person name="Yan X."/>
            <person name="He Y."/>
            <person name="Liu Y."/>
            <person name="Wang X."/>
            <person name="Xiang C."/>
            <person name="Varshney R.K."/>
            <person name="Ding H."/>
            <person name="Gao S."/>
            <person name="Zong X."/>
        </authorList>
    </citation>
    <scope>NUCLEOTIDE SEQUENCE [LARGE SCALE GENOMIC DNA]</scope>
    <source>
        <strain evidence="5 6">cv. Zhongwan 6</strain>
    </source>
</reference>
<gene>
    <name evidence="5" type="ORF">KIW84_031072</name>
</gene>
<sequence length="302" mass="32673">MLRICLRFQLTLFSAYVKNRKNLPYARLLSTQSGRKLQDKVALITGGASGIGKAAATKFINNGAKVVIADIDQQRGRETAMELGHDATFITCDVTKESDISNAVDFAVSEYKQLDIMYNNAGIPCKTPPSIVNLDLETFDKVMDINVRGVMAGIKHAARVMIPRGTGSILCTASVTGVMGGMAQHTYSVSKFAVIGIVKSLASELCRHGIRVNCISPIAIPTSFVMDEMNQIYPHLESRRLVEIVRNVGVLKGANCEPSDVANAALYLASDDARYVSGHNLVVDGGLTSFKSLEFPAPDQMQ</sequence>
<comment type="similarity">
    <text evidence="1">Belongs to the short-chain dehydrogenases/reductases (SDR) family.</text>
</comment>
<dbReference type="Proteomes" id="UP001058974">
    <property type="component" value="Chromosome 3"/>
</dbReference>
<dbReference type="PANTHER" id="PTHR43180">
    <property type="entry name" value="3-OXOACYL-(ACYL-CARRIER-PROTEIN) REDUCTASE (AFU_ORTHOLOGUE AFUA_6G11210)"/>
    <property type="match status" value="1"/>
</dbReference>